<dbReference type="RefSeq" id="WP_208846072.1">
    <property type="nucleotide sequence ID" value="NZ_JAGGDJ010000001.1"/>
</dbReference>
<evidence type="ECO:0000256" key="3">
    <source>
        <dbReference type="SAM" id="Phobius"/>
    </source>
</evidence>
<dbReference type="PANTHER" id="PTHR22550:SF5">
    <property type="entry name" value="LEUCINE ZIPPER PROTEIN 4"/>
    <property type="match status" value="1"/>
</dbReference>
<keyword evidence="2 3" id="KW-0472">Membrane</keyword>
<proteinExistence type="inferred from homology"/>
<name>A0ABS3W492_9BACL</name>
<feature type="transmembrane region" description="Helical" evidence="3">
    <location>
        <begin position="243"/>
        <end position="264"/>
    </location>
</feature>
<comment type="similarity">
    <text evidence="1">Belongs to the GerABKA family.</text>
</comment>
<organism evidence="4 5">
    <name type="scientific">Paenibacillus artemisiicola</name>
    <dbReference type="NCBI Taxonomy" id="1172618"/>
    <lineage>
        <taxon>Bacteria</taxon>
        <taxon>Bacillati</taxon>
        <taxon>Bacillota</taxon>
        <taxon>Bacilli</taxon>
        <taxon>Bacillales</taxon>
        <taxon>Paenibacillaceae</taxon>
        <taxon>Paenibacillus</taxon>
    </lineage>
</organism>
<keyword evidence="3" id="KW-1133">Transmembrane helix</keyword>
<comment type="caution">
    <text evidence="4">The sequence shown here is derived from an EMBL/GenBank/DDBJ whole genome shotgun (WGS) entry which is preliminary data.</text>
</comment>
<feature type="transmembrane region" description="Helical" evidence="3">
    <location>
        <begin position="380"/>
        <end position="402"/>
    </location>
</feature>
<feature type="transmembrane region" description="Helical" evidence="3">
    <location>
        <begin position="353"/>
        <end position="374"/>
    </location>
</feature>
<keyword evidence="3" id="KW-0812">Transmembrane</keyword>
<dbReference type="Pfam" id="PF03323">
    <property type="entry name" value="GerA"/>
    <property type="match status" value="1"/>
</dbReference>
<dbReference type="InterPro" id="IPR050768">
    <property type="entry name" value="UPF0353/GerABKA_families"/>
</dbReference>
<reference evidence="4 5" key="1">
    <citation type="submission" date="2021-03" db="EMBL/GenBank/DDBJ databases">
        <title>Paenibacillus artemisicola MWE-103 whole genome sequence.</title>
        <authorList>
            <person name="Ham Y.J."/>
        </authorList>
    </citation>
    <scope>NUCLEOTIDE SEQUENCE [LARGE SCALE GENOMIC DNA]</scope>
    <source>
        <strain evidence="4 5">MWE-103</strain>
    </source>
</reference>
<evidence type="ECO:0000313" key="5">
    <source>
        <dbReference type="Proteomes" id="UP000670947"/>
    </source>
</evidence>
<dbReference type="Proteomes" id="UP000670947">
    <property type="component" value="Unassembled WGS sequence"/>
</dbReference>
<accession>A0ABS3W492</accession>
<keyword evidence="5" id="KW-1185">Reference proteome</keyword>
<feature type="transmembrane region" description="Helical" evidence="3">
    <location>
        <begin position="285"/>
        <end position="304"/>
    </location>
</feature>
<feature type="transmembrane region" description="Helical" evidence="3">
    <location>
        <begin position="409"/>
        <end position="433"/>
    </location>
</feature>
<evidence type="ECO:0000256" key="1">
    <source>
        <dbReference type="ARBA" id="ARBA00005278"/>
    </source>
</evidence>
<dbReference type="InterPro" id="IPR004995">
    <property type="entry name" value="Spore_Ger"/>
</dbReference>
<sequence length="496" mass="54895">MNKPIPNLLNDCLTQLTEAFDRCFDFNVHRFDLRSGKEAVVLYIGGITDVEMVTRYFVSPLTNLQIPVESLQDACKQLSMPNLSKLSLLQEVVMAISSGMTVLLLDGENEALSGDFSNWEKRNIEEPSSETVVRGPREGFVETLATNTSLLRRKLRHPDLKIEKMTIGRYSQTDVLISYIDGVIEPKLVEEMRSRLLRIDVDGVLESAYIEELIEDNPYSPFPQLGSTERPDTVAAALLEGRIAVFVAGTPFVLLAPNTLAMFMQSAEDYYQRYYIATAVRLLRYLFTAIALLAPSIYVAVLSFHHEMIPSKLILTMAQSRESIPFPAFIEALLMEITFEAMREAGVRLPKQVGAAVSIVGALVIGQAAISAGLVSAPMVMVVAITGIASFLIPHYPVGIAIRLLRFPIICMAGILGLLGVMLSIILIVVHLLGLRSFGTPYLSPIAPFRFEGFKDVLVRAPRWLLATRPRFTGFSNARRQSGYLKPGTPGRRNNG</sequence>
<dbReference type="PANTHER" id="PTHR22550">
    <property type="entry name" value="SPORE GERMINATION PROTEIN"/>
    <property type="match status" value="1"/>
</dbReference>
<dbReference type="PIRSF" id="PIRSF005690">
    <property type="entry name" value="GerBA"/>
    <property type="match status" value="1"/>
</dbReference>
<protein>
    <submittedName>
        <fullName evidence="4">Spore germination protein</fullName>
    </submittedName>
</protein>
<evidence type="ECO:0000313" key="4">
    <source>
        <dbReference type="EMBL" id="MBO7743112.1"/>
    </source>
</evidence>
<dbReference type="EMBL" id="JAGGDJ010000001">
    <property type="protein sequence ID" value="MBO7743112.1"/>
    <property type="molecule type" value="Genomic_DNA"/>
</dbReference>
<evidence type="ECO:0000256" key="2">
    <source>
        <dbReference type="ARBA" id="ARBA00023136"/>
    </source>
</evidence>
<gene>
    <name evidence="4" type="ORF">I8J29_02815</name>
</gene>